<proteinExistence type="predicted"/>
<dbReference type="EMBL" id="VSRR010000020">
    <property type="protein sequence ID" value="MPC08171.1"/>
    <property type="molecule type" value="Genomic_DNA"/>
</dbReference>
<name>A0A5B7CHE5_PORTR</name>
<keyword evidence="1" id="KW-1133">Transmembrane helix</keyword>
<keyword evidence="1" id="KW-0472">Membrane</keyword>
<evidence type="ECO:0000313" key="2">
    <source>
        <dbReference type="EMBL" id="MPC08171.1"/>
    </source>
</evidence>
<comment type="caution">
    <text evidence="2">The sequence shown here is derived from an EMBL/GenBank/DDBJ whole genome shotgun (WGS) entry which is preliminary data.</text>
</comment>
<sequence>MTTRTGAQITRTTFSSLIYQAAVVLHFIAYLGNSISSHKPHPLFLINVDASYYAAAHKSSRCPFDLEHPYFLPTLETRPTP</sequence>
<feature type="transmembrane region" description="Helical" evidence="1">
    <location>
        <begin position="12"/>
        <end position="32"/>
    </location>
</feature>
<organism evidence="2 3">
    <name type="scientific">Portunus trituberculatus</name>
    <name type="common">Swimming crab</name>
    <name type="synonym">Neptunus trituberculatus</name>
    <dbReference type="NCBI Taxonomy" id="210409"/>
    <lineage>
        <taxon>Eukaryota</taxon>
        <taxon>Metazoa</taxon>
        <taxon>Ecdysozoa</taxon>
        <taxon>Arthropoda</taxon>
        <taxon>Crustacea</taxon>
        <taxon>Multicrustacea</taxon>
        <taxon>Malacostraca</taxon>
        <taxon>Eumalacostraca</taxon>
        <taxon>Eucarida</taxon>
        <taxon>Decapoda</taxon>
        <taxon>Pleocyemata</taxon>
        <taxon>Brachyura</taxon>
        <taxon>Eubrachyura</taxon>
        <taxon>Portunoidea</taxon>
        <taxon>Portunidae</taxon>
        <taxon>Portuninae</taxon>
        <taxon>Portunus</taxon>
    </lineage>
</organism>
<accession>A0A5B7CHE5</accession>
<dbReference type="Proteomes" id="UP000324222">
    <property type="component" value="Unassembled WGS sequence"/>
</dbReference>
<evidence type="ECO:0000313" key="3">
    <source>
        <dbReference type="Proteomes" id="UP000324222"/>
    </source>
</evidence>
<evidence type="ECO:0000256" key="1">
    <source>
        <dbReference type="SAM" id="Phobius"/>
    </source>
</evidence>
<keyword evidence="3" id="KW-1185">Reference proteome</keyword>
<reference evidence="2 3" key="1">
    <citation type="submission" date="2019-05" db="EMBL/GenBank/DDBJ databases">
        <title>Another draft genome of Portunus trituberculatus and its Hox gene families provides insights of decapod evolution.</title>
        <authorList>
            <person name="Jeong J.-H."/>
            <person name="Song I."/>
            <person name="Kim S."/>
            <person name="Choi T."/>
            <person name="Kim D."/>
            <person name="Ryu S."/>
            <person name="Kim W."/>
        </authorList>
    </citation>
    <scope>NUCLEOTIDE SEQUENCE [LARGE SCALE GENOMIC DNA]</scope>
    <source>
        <tissue evidence="2">Muscle</tissue>
    </source>
</reference>
<dbReference type="AlphaFoldDB" id="A0A5B7CHE5"/>
<gene>
    <name evidence="2" type="ORF">E2C01_000748</name>
</gene>
<keyword evidence="1" id="KW-0812">Transmembrane</keyword>
<protein>
    <submittedName>
        <fullName evidence="2">Uncharacterized protein</fullName>
    </submittedName>
</protein>